<sequence length="411" mass="48705">MLNRIVKYTMSEYLPDKIVTEHIINPNRIYKYGKIKNPEGKTFYLITRAFRQEDNFAMNFAKENDARLLLYAPNYELKNKNDFFQRNLEQFLENVTSEYHVFSDKSALEKFLLDESIKMLIKDFDPIEKIKMPDCEIIEIDAHNICPIRYISDKQEYNAASYRRKIYHNIADFFTEFPHTKFTPTESHGVLKDFIENKINNFNLKRNDPNANVNSNLSPYLNHGFISAQRAALEVFKTDTAKENKEAFWEEIIIRNELSDNFCFYNKKFKTFDGIPDWAKKTLKEHETDIRLENYSKEQLEKAQTYDELWNASQKQLMKEGKIHGYMRMYWAKQILLWTPTPEKALEYAIYLNDKYAYDAPSANGYVGILWALGGLHDRAFQDRPISGEIRSMTYNGAKSKFNIKEYIEKY</sequence>
<dbReference type="PANTHER" id="PTHR10211">
    <property type="entry name" value="DEOXYRIBODIPYRIMIDINE PHOTOLYASE"/>
    <property type="match status" value="1"/>
</dbReference>
<evidence type="ECO:0000256" key="1">
    <source>
        <dbReference type="ARBA" id="ARBA00001974"/>
    </source>
</evidence>
<organism evidence="13 14">
    <name type="scientific">Candidatus Scatousia excrementigallinarum</name>
    <dbReference type="NCBI Taxonomy" id="2840935"/>
    <lineage>
        <taxon>Bacteria</taxon>
        <taxon>Candidatus Scatousia</taxon>
    </lineage>
</organism>
<keyword evidence="6" id="KW-0227">DNA damage</keyword>
<comment type="caution">
    <text evidence="13">The sequence shown here is derived from an EMBL/GenBank/DDBJ whole genome shotgun (WGS) entry which is preliminary data.</text>
</comment>
<dbReference type="GO" id="GO:0003677">
    <property type="term" value="F:DNA binding"/>
    <property type="evidence" value="ECO:0007669"/>
    <property type="project" value="UniProtKB-KW"/>
</dbReference>
<evidence type="ECO:0000256" key="4">
    <source>
        <dbReference type="ARBA" id="ARBA00014046"/>
    </source>
</evidence>
<evidence type="ECO:0000256" key="8">
    <source>
        <dbReference type="ARBA" id="ARBA00023125"/>
    </source>
</evidence>
<evidence type="ECO:0000313" key="14">
    <source>
        <dbReference type="Proteomes" id="UP000823928"/>
    </source>
</evidence>
<gene>
    <name evidence="13" type="ORF">IAC10_05865</name>
</gene>
<reference evidence="13" key="2">
    <citation type="journal article" date="2021" name="PeerJ">
        <title>Extensive microbial diversity within the chicken gut microbiome revealed by metagenomics and culture.</title>
        <authorList>
            <person name="Gilroy R."/>
            <person name="Ravi A."/>
            <person name="Getino M."/>
            <person name="Pursley I."/>
            <person name="Horton D.L."/>
            <person name="Alikhan N.F."/>
            <person name="Baker D."/>
            <person name="Gharbi K."/>
            <person name="Hall N."/>
            <person name="Watson M."/>
            <person name="Adriaenssens E.M."/>
            <person name="Foster-Nyarko E."/>
            <person name="Jarju S."/>
            <person name="Secka A."/>
            <person name="Antonio M."/>
            <person name="Oren A."/>
            <person name="Chaudhuri R.R."/>
            <person name="La Ragione R."/>
            <person name="Hildebrand F."/>
            <person name="Pallen M.J."/>
        </authorList>
    </citation>
    <scope>NUCLEOTIDE SEQUENCE</scope>
    <source>
        <strain evidence="13">6276</strain>
    </source>
</reference>
<dbReference type="InterPro" id="IPR036134">
    <property type="entry name" value="Crypto/Photolyase_FAD-like_sf"/>
</dbReference>
<dbReference type="Gene3D" id="1.10.579.10">
    <property type="entry name" value="DNA Cyclobutane Dipyrimidine Photolyase, subunit A, domain 3"/>
    <property type="match status" value="1"/>
</dbReference>
<dbReference type="FunFam" id="1.10.579.10:FF:000002">
    <property type="entry name" value="Deoxyribodipyrimidine photolyase"/>
    <property type="match status" value="1"/>
</dbReference>
<accession>A0A9D1JMQ0</accession>
<dbReference type="GO" id="GO:0003904">
    <property type="term" value="F:deoxyribodipyrimidine photo-lyase activity"/>
    <property type="evidence" value="ECO:0007669"/>
    <property type="project" value="UniProtKB-EC"/>
</dbReference>
<evidence type="ECO:0000313" key="13">
    <source>
        <dbReference type="EMBL" id="HIS36141.1"/>
    </source>
</evidence>
<evidence type="ECO:0000256" key="12">
    <source>
        <dbReference type="ARBA" id="ARBA00033999"/>
    </source>
</evidence>
<dbReference type="GO" id="GO:0000719">
    <property type="term" value="P:photoreactive repair"/>
    <property type="evidence" value="ECO:0007669"/>
    <property type="project" value="TreeGrafter"/>
</dbReference>
<dbReference type="EC" id="4.1.99.3" evidence="3"/>
<comment type="cofactor">
    <cofactor evidence="1">
        <name>FAD</name>
        <dbReference type="ChEBI" id="CHEBI:57692"/>
    </cofactor>
</comment>
<keyword evidence="8" id="KW-0238">DNA-binding</keyword>
<evidence type="ECO:0000256" key="3">
    <source>
        <dbReference type="ARBA" id="ARBA00013149"/>
    </source>
</evidence>
<dbReference type="PANTHER" id="PTHR10211:SF0">
    <property type="entry name" value="DEOXYRIBODIPYRIMIDINE PHOTO-LYASE"/>
    <property type="match status" value="1"/>
</dbReference>
<dbReference type="Proteomes" id="UP000823928">
    <property type="component" value="Unassembled WGS sequence"/>
</dbReference>
<evidence type="ECO:0000256" key="6">
    <source>
        <dbReference type="ARBA" id="ARBA00022763"/>
    </source>
</evidence>
<evidence type="ECO:0000256" key="7">
    <source>
        <dbReference type="ARBA" id="ARBA00022827"/>
    </source>
</evidence>
<dbReference type="SUPFAM" id="SSF52425">
    <property type="entry name" value="Cryptochrome/photolyase, N-terminal domain"/>
    <property type="match status" value="1"/>
</dbReference>
<comment type="catalytic activity">
    <reaction evidence="12">
        <text>cyclobutadipyrimidine (in DNA) = 2 pyrimidine residues (in DNA).</text>
        <dbReference type="EC" id="4.1.99.3"/>
    </reaction>
</comment>
<evidence type="ECO:0000256" key="9">
    <source>
        <dbReference type="ARBA" id="ARBA00023204"/>
    </source>
</evidence>
<evidence type="ECO:0000256" key="11">
    <source>
        <dbReference type="ARBA" id="ARBA00031671"/>
    </source>
</evidence>
<reference evidence="13" key="1">
    <citation type="submission" date="2020-10" db="EMBL/GenBank/DDBJ databases">
        <authorList>
            <person name="Gilroy R."/>
        </authorList>
    </citation>
    <scope>NUCLEOTIDE SEQUENCE</scope>
    <source>
        <strain evidence="13">6276</strain>
    </source>
</reference>
<keyword evidence="10" id="KW-0456">Lyase</keyword>
<proteinExistence type="inferred from homology"/>
<evidence type="ECO:0000256" key="10">
    <source>
        <dbReference type="ARBA" id="ARBA00023239"/>
    </source>
</evidence>
<keyword evidence="5" id="KW-0285">Flavoprotein</keyword>
<evidence type="ECO:0000256" key="2">
    <source>
        <dbReference type="ARBA" id="ARBA00006409"/>
    </source>
</evidence>
<dbReference type="InterPro" id="IPR036155">
    <property type="entry name" value="Crypto/Photolyase_N_sf"/>
</dbReference>
<dbReference type="EMBL" id="DVIU01000117">
    <property type="protein sequence ID" value="HIS36141.1"/>
    <property type="molecule type" value="Genomic_DNA"/>
</dbReference>
<dbReference type="Gene3D" id="1.25.40.80">
    <property type="match status" value="1"/>
</dbReference>
<evidence type="ECO:0000256" key="5">
    <source>
        <dbReference type="ARBA" id="ARBA00022630"/>
    </source>
</evidence>
<name>A0A9D1JMQ0_9BACT</name>
<dbReference type="InterPro" id="IPR052219">
    <property type="entry name" value="Photolyase_Class-2"/>
</dbReference>
<dbReference type="AlphaFoldDB" id="A0A9D1JMQ0"/>
<dbReference type="SUPFAM" id="SSF48173">
    <property type="entry name" value="Cryptochrome/photolyase FAD-binding domain"/>
    <property type="match status" value="1"/>
</dbReference>
<protein>
    <recommendedName>
        <fullName evidence="4">Deoxyribodipyrimidine photo-lyase</fullName>
        <ecNumber evidence="3">4.1.99.3</ecNumber>
    </recommendedName>
    <alternativeName>
        <fullName evidence="11">DNA photolyase</fullName>
    </alternativeName>
</protein>
<comment type="similarity">
    <text evidence="2">Belongs to the DNA photolyase class-2 family.</text>
</comment>
<keyword evidence="9" id="KW-0234">DNA repair</keyword>
<keyword evidence="7" id="KW-0274">FAD</keyword>